<keyword evidence="1" id="KW-1133">Transmembrane helix</keyword>
<dbReference type="RefSeq" id="WP_177173499.1">
    <property type="nucleotide sequence ID" value="NZ_FODY01000007.1"/>
</dbReference>
<evidence type="ECO:0000259" key="2">
    <source>
        <dbReference type="Pfam" id="PF01464"/>
    </source>
</evidence>
<evidence type="ECO:0000313" key="3">
    <source>
        <dbReference type="EMBL" id="SEO92172.1"/>
    </source>
</evidence>
<proteinExistence type="predicted"/>
<feature type="domain" description="Transglycosylase SLT" evidence="2">
    <location>
        <begin position="61"/>
        <end position="169"/>
    </location>
</feature>
<dbReference type="InterPro" id="IPR008258">
    <property type="entry name" value="Transglycosylase_SLT_dom_1"/>
</dbReference>
<dbReference type="STRING" id="112903.SAMN04490178_10729"/>
<dbReference type="Gene3D" id="1.10.530.10">
    <property type="match status" value="1"/>
</dbReference>
<dbReference type="AlphaFoldDB" id="A0A1H8TMH2"/>
<sequence>MRSRLLRTWRFLVWLLLAELLTYGVLHTAVLGYRTLSWRHFNNRAAAPGQPVPADIPYAGLINQAAGAAGVNPELVAGVIFAESSFNPQAVSPTGARGLMQVMPATWRQINSEIHATGGRSDEACYFDPAVNIRIGTAYLSRLLERYKGNAVQALAAYNAGPQAVDDYGGVPPYDETRQYLARIARYSSELRQEPFTWPGDDLNAFWPPLHLLTGATLLLLVCQGRQLRNRHKSWRWY</sequence>
<keyword evidence="4" id="KW-1185">Reference proteome</keyword>
<keyword evidence="1" id="KW-0472">Membrane</keyword>
<evidence type="ECO:0000313" key="4">
    <source>
        <dbReference type="Proteomes" id="UP000198847"/>
    </source>
</evidence>
<organism evidence="3 4">
    <name type="scientific">Propionispora vibrioides</name>
    <dbReference type="NCBI Taxonomy" id="112903"/>
    <lineage>
        <taxon>Bacteria</taxon>
        <taxon>Bacillati</taxon>
        <taxon>Bacillota</taxon>
        <taxon>Negativicutes</taxon>
        <taxon>Selenomonadales</taxon>
        <taxon>Sporomusaceae</taxon>
        <taxon>Propionispora</taxon>
    </lineage>
</organism>
<dbReference type="Proteomes" id="UP000198847">
    <property type="component" value="Unassembled WGS sequence"/>
</dbReference>
<dbReference type="EMBL" id="FODY01000007">
    <property type="protein sequence ID" value="SEO92172.1"/>
    <property type="molecule type" value="Genomic_DNA"/>
</dbReference>
<keyword evidence="1" id="KW-0812">Transmembrane</keyword>
<dbReference type="InterPro" id="IPR023346">
    <property type="entry name" value="Lysozyme-like_dom_sf"/>
</dbReference>
<feature type="transmembrane region" description="Helical" evidence="1">
    <location>
        <begin position="12"/>
        <end position="33"/>
    </location>
</feature>
<evidence type="ECO:0000256" key="1">
    <source>
        <dbReference type="SAM" id="Phobius"/>
    </source>
</evidence>
<reference evidence="3 4" key="1">
    <citation type="submission" date="2016-10" db="EMBL/GenBank/DDBJ databases">
        <authorList>
            <person name="de Groot N.N."/>
        </authorList>
    </citation>
    <scope>NUCLEOTIDE SEQUENCE [LARGE SCALE GENOMIC DNA]</scope>
    <source>
        <strain evidence="3 4">DSM 13305</strain>
    </source>
</reference>
<dbReference type="Pfam" id="PF01464">
    <property type="entry name" value="SLT"/>
    <property type="match status" value="1"/>
</dbReference>
<dbReference type="PANTHER" id="PTHR37423:SF2">
    <property type="entry name" value="MEMBRANE-BOUND LYTIC MUREIN TRANSGLYCOSYLASE C"/>
    <property type="match status" value="1"/>
</dbReference>
<protein>
    <submittedName>
        <fullName evidence="3">Transglycosylase SLT domain-containing protein</fullName>
    </submittedName>
</protein>
<accession>A0A1H8TMH2</accession>
<dbReference type="CDD" id="cd16896">
    <property type="entry name" value="LT_Slt70-like"/>
    <property type="match status" value="1"/>
</dbReference>
<dbReference type="PANTHER" id="PTHR37423">
    <property type="entry name" value="SOLUBLE LYTIC MUREIN TRANSGLYCOSYLASE-RELATED"/>
    <property type="match status" value="1"/>
</dbReference>
<dbReference type="SUPFAM" id="SSF53955">
    <property type="entry name" value="Lysozyme-like"/>
    <property type="match status" value="1"/>
</dbReference>
<gene>
    <name evidence="3" type="ORF">SAMN04490178_10729</name>
</gene>
<name>A0A1H8TMH2_9FIRM</name>